<dbReference type="AlphaFoldDB" id="A0A1G4KNK6"/>
<dbReference type="OrthoDB" id="783096at2759"/>
<dbReference type="Pfam" id="PF00149">
    <property type="entry name" value="Metallophos"/>
    <property type="match status" value="1"/>
</dbReference>
<dbReference type="PANTHER" id="PTHR32440:SF0">
    <property type="entry name" value="PHOSPHATASE DCR2-RELATED"/>
    <property type="match status" value="1"/>
</dbReference>
<dbReference type="InterPro" id="IPR029052">
    <property type="entry name" value="Metallo-depent_PP-like"/>
</dbReference>
<feature type="domain" description="Calcineurin-like phosphoesterase" evidence="1">
    <location>
        <begin position="271"/>
        <end position="386"/>
    </location>
</feature>
<evidence type="ECO:0000259" key="1">
    <source>
        <dbReference type="Pfam" id="PF00149"/>
    </source>
</evidence>
<name>A0A1G4KNK6_9SACH</name>
<dbReference type="InterPro" id="IPR004843">
    <property type="entry name" value="Calcineurin-like_PHP"/>
</dbReference>
<dbReference type="GO" id="GO:0004721">
    <property type="term" value="F:phosphoprotein phosphatase activity"/>
    <property type="evidence" value="ECO:0007669"/>
    <property type="project" value="TreeGrafter"/>
</dbReference>
<dbReference type="Gene3D" id="3.60.21.10">
    <property type="match status" value="1"/>
</dbReference>
<dbReference type="SUPFAM" id="SSF56300">
    <property type="entry name" value="Metallo-dependent phosphatases"/>
    <property type="match status" value="1"/>
</dbReference>
<reference evidence="3" key="1">
    <citation type="submission" date="2016-03" db="EMBL/GenBank/DDBJ databases">
        <authorList>
            <person name="Devillers Hugo."/>
        </authorList>
    </citation>
    <scope>NUCLEOTIDE SEQUENCE [LARGE SCALE GENOMIC DNA]</scope>
</reference>
<proteinExistence type="predicted"/>
<evidence type="ECO:0000313" key="3">
    <source>
        <dbReference type="Proteomes" id="UP000189911"/>
    </source>
</evidence>
<organism evidence="2 3">
    <name type="scientific">Lachancea nothofagi CBS 11611</name>
    <dbReference type="NCBI Taxonomy" id="1266666"/>
    <lineage>
        <taxon>Eukaryota</taxon>
        <taxon>Fungi</taxon>
        <taxon>Dikarya</taxon>
        <taxon>Ascomycota</taxon>
        <taxon>Saccharomycotina</taxon>
        <taxon>Saccharomycetes</taxon>
        <taxon>Saccharomycetales</taxon>
        <taxon>Saccharomycetaceae</taxon>
        <taxon>Lachancea</taxon>
    </lineage>
</organism>
<protein>
    <submittedName>
        <fullName evidence="2">LANO_0H21418g1_1</fullName>
    </submittedName>
</protein>
<dbReference type="CDD" id="cd07383">
    <property type="entry name" value="MPP_Dcr2"/>
    <property type="match status" value="1"/>
</dbReference>
<gene>
    <name evidence="2" type="ORF">LANO_0H21418G</name>
</gene>
<dbReference type="PANTHER" id="PTHR32440">
    <property type="entry name" value="PHOSPHATASE DCR2-RELATED-RELATED"/>
    <property type="match status" value="1"/>
</dbReference>
<keyword evidence="3" id="KW-1185">Reference proteome</keyword>
<dbReference type="GO" id="GO:0005737">
    <property type="term" value="C:cytoplasm"/>
    <property type="evidence" value="ECO:0007669"/>
    <property type="project" value="TreeGrafter"/>
</dbReference>
<evidence type="ECO:0000313" key="2">
    <source>
        <dbReference type="EMBL" id="SCV06069.1"/>
    </source>
</evidence>
<accession>A0A1G4KNK6</accession>
<sequence>MFSSLQKRRILNTVRKIIIPALILLCLVSCSSIKTHFINTVTPRPIADGYKGGVIDDVRLIKCFHWFRDCNVVYEKTYFKRSLEPWLRVNKNLNDDRLFAAELGLLYRTFLYVHLGKAASEKKCISDLVISRDKSTVPVQVLQDINDRVRSKDSSMFHKHDHQKGFWAKLLGAKADGLTVKGEDWHYKGLGVWCKFSSSPTDDEGQLVTNIQVFIGDGFTDPRPMWKSAITGMAREKGFPLSVSVQKFEKNALHTDSSGAGDLFMKNGEYKILQLSDLHVGVSSQECGITCSEDLKTTRFISYVLAEEHPDLVIFTGDLIDGLNTLDFQAALLKATEPIILAGIPWLISWGTSDFSRFASKGQILDFVEQLPFCLNRPNKRLLEYVPPHTTNNALSLSNENGLVGILYILDSTSSENSADFLASAYKQTTDCLFGDLLYSLAFQHSPIPEYRPSGAFPIIGSYNEKEPLDIAQLGVGDTLKKLGVQALSCGNEHANDCCLFDEGIWLCYSGQTGVAGHSPSDSDLSTVRLFRVNDRIKEITTWKRNTNSPDEVYDYQFLFNDKQ</sequence>
<dbReference type="Proteomes" id="UP000189911">
    <property type="component" value="Chromosome H"/>
</dbReference>
<dbReference type="EMBL" id="LT598447">
    <property type="protein sequence ID" value="SCV06069.1"/>
    <property type="molecule type" value="Genomic_DNA"/>
</dbReference>